<comment type="subcellular location">
    <subcellularLocation>
        <location evidence="1">Membrane</location>
        <topology evidence="1">Multi-pass membrane protein</topology>
    </subcellularLocation>
</comment>
<accession>A0A443NA23</accession>
<keyword evidence="5 18" id="KW-0812">Transmembrane</keyword>
<dbReference type="PIRSF" id="PIRSF037090">
    <property type="entry name" value="Iontro_Glu-like_rcpt_pln"/>
    <property type="match status" value="1"/>
</dbReference>
<dbReference type="CDD" id="cd13686">
    <property type="entry name" value="GluR_Plant"/>
    <property type="match status" value="1"/>
</dbReference>
<evidence type="ECO:0000256" key="3">
    <source>
        <dbReference type="ARBA" id="ARBA00011095"/>
    </source>
</evidence>
<dbReference type="InterPro" id="IPR017103">
    <property type="entry name" value="Iontropic_Glu_rcpt_pln"/>
</dbReference>
<dbReference type="FunFam" id="3.40.50.2300:FF:000195">
    <property type="entry name" value="Glutamate receptor"/>
    <property type="match status" value="1"/>
</dbReference>
<evidence type="ECO:0000256" key="17">
    <source>
        <dbReference type="SAM" id="MobiDB-lite"/>
    </source>
</evidence>
<feature type="region of interest" description="Disordered" evidence="17">
    <location>
        <begin position="898"/>
        <end position="921"/>
    </location>
</feature>
<keyword evidence="7 18" id="KW-1133">Transmembrane helix</keyword>
<dbReference type="SMART" id="SM00079">
    <property type="entry name" value="PBPe"/>
    <property type="match status" value="1"/>
</dbReference>
<gene>
    <name evidence="21" type="ORF">CKAN_00373700</name>
</gene>
<feature type="transmembrane region" description="Helical" evidence="18">
    <location>
        <begin position="645"/>
        <end position="663"/>
    </location>
</feature>
<evidence type="ECO:0000256" key="1">
    <source>
        <dbReference type="ARBA" id="ARBA00004141"/>
    </source>
</evidence>
<feature type="transmembrane region" description="Helical" evidence="18">
    <location>
        <begin position="586"/>
        <end position="603"/>
    </location>
</feature>
<dbReference type="FunFam" id="3.40.190.10:FF:000103">
    <property type="entry name" value="Glutamate receptor"/>
    <property type="match status" value="1"/>
</dbReference>
<keyword evidence="11" id="KW-0325">Glycoprotein</keyword>
<dbReference type="EMBL" id="QPKB01000002">
    <property type="protein sequence ID" value="RWR75360.1"/>
    <property type="molecule type" value="Genomic_DNA"/>
</dbReference>
<dbReference type="STRING" id="337451.A0A443NA23"/>
<feature type="disulfide bond" evidence="16">
    <location>
        <begin position="751"/>
        <end position="808"/>
    </location>
</feature>
<dbReference type="Gene3D" id="3.40.50.2300">
    <property type="match status" value="3"/>
</dbReference>
<keyword evidence="16" id="KW-1015">Disulfide bond</keyword>
<keyword evidence="8 15" id="KW-0406">Ion transport</keyword>
<evidence type="ECO:0000259" key="20">
    <source>
        <dbReference type="SMART" id="SM00079"/>
    </source>
</evidence>
<dbReference type="InterPro" id="IPR028082">
    <property type="entry name" value="Peripla_BP_I"/>
</dbReference>
<comment type="subunit">
    <text evidence="3">May form heteromers.</text>
</comment>
<dbReference type="Pfam" id="PF00060">
    <property type="entry name" value="Lig_chan"/>
    <property type="match status" value="1"/>
</dbReference>
<dbReference type="InterPro" id="IPR019594">
    <property type="entry name" value="Glu/Gly-bd"/>
</dbReference>
<dbReference type="SUPFAM" id="SSF53822">
    <property type="entry name" value="Periplasmic binding protein-like I"/>
    <property type="match status" value="1"/>
</dbReference>
<keyword evidence="22" id="KW-1185">Reference proteome</keyword>
<reference evidence="21 22" key="1">
    <citation type="journal article" date="2019" name="Nat. Plants">
        <title>Stout camphor tree genome fills gaps in understanding of flowering plant genome evolution.</title>
        <authorList>
            <person name="Chaw S.M."/>
            <person name="Liu Y.C."/>
            <person name="Wu Y.W."/>
            <person name="Wang H.Y."/>
            <person name="Lin C.I."/>
            <person name="Wu C.S."/>
            <person name="Ke H.M."/>
            <person name="Chang L.Y."/>
            <person name="Hsu C.Y."/>
            <person name="Yang H.T."/>
            <person name="Sudianto E."/>
            <person name="Hsu M.H."/>
            <person name="Wu K.P."/>
            <person name="Wang L.N."/>
            <person name="Leebens-Mack J.H."/>
            <person name="Tsai I.J."/>
        </authorList>
    </citation>
    <scope>NUCLEOTIDE SEQUENCE [LARGE SCALE GENOMIC DNA]</scope>
    <source>
        <strain evidence="22">cv. Chaw 1501</strain>
        <tissue evidence="21">Young leaves</tissue>
    </source>
</reference>
<sequence length="970" mass="108627">MKNPTKVSFSFILLFSLSNLIGRSPAVGQNNSLNASKTLFEVGVVLDLGTPLGKMSKTCISMAMDDFYTTHNNYITRLNLTWMDSNQDIVDAASMAQNLLKNVQVKAIIGPQASVQAQFVAAMGNKAHVPILSFSATSPFLSIIQTPYFIRTALSDSSQVKAIAALIKAFGWREVVQICEDTPYGNGMIPFMTDALLDVEARVPYRSVISLLMNDDQIAKELYKLKTMQTRVFIVHLSPSLSSNIFFKANEVGMMNEGYVWIVTDGLVNLLDSMNSSVIQSMQGVLGVRPNVPRSKNLDSFRERWKRKFQNESPNFDRMELNIFGLWAYDTIWALAKTVEELPPTNKNSTDLARLGISEIGSRLRGAILGTNFKGLSGQFNLTGGQLESSAFEIVNVIGKGDRVVGFWTPIQGLDKKLNSNKKTYSTSNDDLNPIIWPGESKSVPKGWVIPTSGKKLKIGVPKRHGFTEFVNAVLDPETNKTEATGYCIDVFVAAVKQLPYAIEYEFSVYQDEHGEQKGSYTDLVMEVYKKNFDAVVGDTTIIFNRSLFVDFTLPYTESGVTMVVLSRENKSKAGIFLKPLSWDLWLMTGLAFTFTGFVVWVLEHRVNEEFRGPLQHQIGVVLWFSFSTLVFAHRERLVNNGSRFVVIIWVFVVWILASSYTASFTTLLTLQQLEPTINDIQDVIKNGHNVGYQKGAFVVDLLKHLNVDDSKLMDFESAEEFGEALSNGTVGAIFDEIPYLRSFLAKNGNCDKFKMVGPIYKTDGFGFVFPRGSPLVPDLSRAILNLTEGDDMKNIEKAWIGPPASTCSDQPTTSQSNSLTLGSFWGLFLITGAASLSALSIFLFSFLKTNRHVLTTRDPNLSFHQRLISIFRRFDERDISHHTFIRRARPNGSLEMTTKHAENSPPVDASVPTISSNPSSRDSVFLTEAEDVEQHFQTFNCEPIARGRWDLLSRAWRFRNRYAHLHEYN</sequence>
<keyword evidence="9 15" id="KW-0472">Membrane</keyword>
<dbReference type="Pfam" id="PF01094">
    <property type="entry name" value="ANF_receptor"/>
    <property type="match status" value="1"/>
</dbReference>
<evidence type="ECO:0000256" key="2">
    <source>
        <dbReference type="ARBA" id="ARBA00008685"/>
    </source>
</evidence>
<protein>
    <recommendedName>
        <fullName evidence="15">Glutamate receptor</fullName>
    </recommendedName>
</protein>
<proteinExistence type="inferred from homology"/>
<keyword evidence="10 15" id="KW-0675">Receptor</keyword>
<keyword evidence="6 19" id="KW-0732">Signal</keyword>
<evidence type="ECO:0000256" key="8">
    <source>
        <dbReference type="ARBA" id="ARBA00023065"/>
    </source>
</evidence>
<keyword evidence="4 15" id="KW-0813">Transport</keyword>
<dbReference type="GO" id="GO:0015276">
    <property type="term" value="F:ligand-gated monoatomic ion channel activity"/>
    <property type="evidence" value="ECO:0007669"/>
    <property type="project" value="InterPro"/>
</dbReference>
<evidence type="ECO:0000256" key="5">
    <source>
        <dbReference type="ARBA" id="ARBA00022692"/>
    </source>
</evidence>
<dbReference type="Gene3D" id="1.10.287.70">
    <property type="match status" value="1"/>
</dbReference>
<dbReference type="PANTHER" id="PTHR34836">
    <property type="entry name" value="OS06G0188250 PROTEIN"/>
    <property type="match status" value="1"/>
</dbReference>
<dbReference type="Gene3D" id="3.40.190.10">
    <property type="entry name" value="Periplasmic binding protein-like II"/>
    <property type="match status" value="2"/>
</dbReference>
<dbReference type="Pfam" id="PF10613">
    <property type="entry name" value="Lig_chan-Glu_bd"/>
    <property type="match status" value="1"/>
</dbReference>
<dbReference type="FunFam" id="3.40.50.2300:FF:000169">
    <property type="entry name" value="Glutamate receptor"/>
    <property type="match status" value="1"/>
</dbReference>
<dbReference type="CDD" id="cd19990">
    <property type="entry name" value="PBP1_GABAb_receptor_plant"/>
    <property type="match status" value="1"/>
</dbReference>
<evidence type="ECO:0000256" key="18">
    <source>
        <dbReference type="SAM" id="Phobius"/>
    </source>
</evidence>
<dbReference type="Proteomes" id="UP000283530">
    <property type="component" value="Unassembled WGS sequence"/>
</dbReference>
<feature type="chain" id="PRO_5019125865" description="Glutamate receptor" evidence="19">
    <location>
        <begin position="29"/>
        <end position="970"/>
    </location>
</feature>
<feature type="signal peptide" evidence="19">
    <location>
        <begin position="1"/>
        <end position="28"/>
    </location>
</feature>
<feature type="transmembrane region" description="Helical" evidence="18">
    <location>
        <begin position="825"/>
        <end position="848"/>
    </location>
</feature>
<evidence type="ECO:0000313" key="21">
    <source>
        <dbReference type="EMBL" id="RWR75360.1"/>
    </source>
</evidence>
<evidence type="ECO:0000256" key="13">
    <source>
        <dbReference type="ARBA" id="ARBA00023303"/>
    </source>
</evidence>
<evidence type="ECO:0000256" key="19">
    <source>
        <dbReference type="SAM" id="SignalP"/>
    </source>
</evidence>
<evidence type="ECO:0000256" key="11">
    <source>
        <dbReference type="ARBA" id="ARBA00023180"/>
    </source>
</evidence>
<comment type="similarity">
    <text evidence="2 15">Belongs to the glutamate-gated ion channel (TC 1.A.10.1) family.</text>
</comment>
<dbReference type="OrthoDB" id="5984008at2759"/>
<dbReference type="PANTHER" id="PTHR34836:SF1">
    <property type="entry name" value="OS09G0428600 PROTEIN"/>
    <property type="match status" value="1"/>
</dbReference>
<dbReference type="FunFam" id="1.10.287.70:FF:000037">
    <property type="entry name" value="Glutamate receptor"/>
    <property type="match status" value="1"/>
</dbReference>
<dbReference type="InterPro" id="IPR044440">
    <property type="entry name" value="GABAb_receptor_plant_PBP1"/>
</dbReference>
<evidence type="ECO:0000256" key="15">
    <source>
        <dbReference type="PIRNR" id="PIRNR037090"/>
    </source>
</evidence>
<organism evidence="21 22">
    <name type="scientific">Cinnamomum micranthum f. kanehirae</name>
    <dbReference type="NCBI Taxonomy" id="337451"/>
    <lineage>
        <taxon>Eukaryota</taxon>
        <taxon>Viridiplantae</taxon>
        <taxon>Streptophyta</taxon>
        <taxon>Embryophyta</taxon>
        <taxon>Tracheophyta</taxon>
        <taxon>Spermatophyta</taxon>
        <taxon>Magnoliopsida</taxon>
        <taxon>Magnoliidae</taxon>
        <taxon>Laurales</taxon>
        <taxon>Lauraceae</taxon>
        <taxon>Cinnamomum</taxon>
    </lineage>
</organism>
<comment type="function">
    <text evidence="15">Glutamate-gated receptor that probably acts as non-selective cation channel.</text>
</comment>
<evidence type="ECO:0000313" key="22">
    <source>
        <dbReference type="Proteomes" id="UP000283530"/>
    </source>
</evidence>
<dbReference type="AlphaFoldDB" id="A0A443NA23"/>
<keyword evidence="12 15" id="KW-1071">Ligand-gated ion channel</keyword>
<keyword evidence="13 15" id="KW-0407">Ion channel</keyword>
<evidence type="ECO:0000256" key="6">
    <source>
        <dbReference type="ARBA" id="ARBA00022729"/>
    </source>
</evidence>
<dbReference type="InterPro" id="IPR015683">
    <property type="entry name" value="Ionotropic_Glu_rcpt"/>
</dbReference>
<evidence type="ECO:0000256" key="12">
    <source>
        <dbReference type="ARBA" id="ARBA00023286"/>
    </source>
</evidence>
<evidence type="ECO:0000256" key="16">
    <source>
        <dbReference type="PIRSR" id="PIRSR037090-50"/>
    </source>
</evidence>
<evidence type="ECO:0000256" key="9">
    <source>
        <dbReference type="ARBA" id="ARBA00023136"/>
    </source>
</evidence>
<name>A0A443NA23_9MAGN</name>
<dbReference type="InterPro" id="IPR001828">
    <property type="entry name" value="ANF_lig-bd_rcpt"/>
</dbReference>
<evidence type="ECO:0000256" key="14">
    <source>
        <dbReference type="ARBA" id="ARBA00049638"/>
    </source>
</evidence>
<dbReference type="SUPFAM" id="SSF53850">
    <property type="entry name" value="Periplasmic binding protein-like II"/>
    <property type="match status" value="1"/>
</dbReference>
<feature type="domain" description="Ionotropic glutamate receptor C-terminal" evidence="20">
    <location>
        <begin position="456"/>
        <end position="803"/>
    </location>
</feature>
<evidence type="ECO:0000256" key="10">
    <source>
        <dbReference type="ARBA" id="ARBA00023170"/>
    </source>
</evidence>
<comment type="caution">
    <text evidence="21">The sequence shown here is derived from an EMBL/GenBank/DDBJ whole genome shotgun (WGS) entry which is preliminary data.</text>
</comment>
<dbReference type="InterPro" id="IPR001320">
    <property type="entry name" value="Iontro_rcpt_C"/>
</dbReference>
<dbReference type="GO" id="GO:0016020">
    <property type="term" value="C:membrane"/>
    <property type="evidence" value="ECO:0007669"/>
    <property type="project" value="UniProtKB-SubCell"/>
</dbReference>
<comment type="function">
    <text evidence="14">Glutamate-gated receptor that probably acts as a non-selective cation channel. May be involved in light-signal transduction and calcium homeostasis via the regulation of calcium influx into cells.</text>
</comment>
<evidence type="ECO:0000256" key="4">
    <source>
        <dbReference type="ARBA" id="ARBA00022448"/>
    </source>
</evidence>
<evidence type="ECO:0000256" key="7">
    <source>
        <dbReference type="ARBA" id="ARBA00022989"/>
    </source>
</evidence>